<keyword evidence="1" id="KW-0812">Transmembrane</keyword>
<dbReference type="InterPro" id="IPR011009">
    <property type="entry name" value="Kinase-like_dom_sf"/>
</dbReference>
<dbReference type="EMBL" id="JAPCWZ010000009">
    <property type="protein sequence ID" value="KAK8851843.1"/>
    <property type="molecule type" value="Genomic_DNA"/>
</dbReference>
<name>A0ABR2HSF9_9PEZI</name>
<evidence type="ECO:0000313" key="4">
    <source>
        <dbReference type="Proteomes" id="UP001390339"/>
    </source>
</evidence>
<gene>
    <name evidence="3" type="ORF">PGQ11_014322</name>
</gene>
<dbReference type="SUPFAM" id="SSF56112">
    <property type="entry name" value="Protein kinase-like (PK-like)"/>
    <property type="match status" value="1"/>
</dbReference>
<sequence length="161" mass="18380">MLENEGAGVFGSWTNIWGVGMVMFALMTRAVFPPDNRIRRWVSTPTKDEPDLRTETYGYHLDETWDSGRFGPRSAQAASLVTDYDKDLRVLVMRCMAYDAFERPNLEELLNTIEAAIKEGDEKDARGDVGVKETNAQLEAFYDLYFHSAPEKPDPWEGNYD</sequence>
<keyword evidence="4" id="KW-1185">Reference proteome</keyword>
<dbReference type="InterPro" id="IPR000719">
    <property type="entry name" value="Prot_kinase_dom"/>
</dbReference>
<accession>A0ABR2HSF9</accession>
<reference evidence="3 4" key="1">
    <citation type="journal article" date="2024" name="IMA Fungus">
        <title>Apiospora arundinis, a panoply of carbohydrate-active enzymes and secondary metabolites.</title>
        <authorList>
            <person name="Sorensen T."/>
            <person name="Petersen C."/>
            <person name="Muurmann A.T."/>
            <person name="Christiansen J.V."/>
            <person name="Brundto M.L."/>
            <person name="Overgaard C.K."/>
            <person name="Boysen A.T."/>
            <person name="Wollenberg R.D."/>
            <person name="Larsen T.O."/>
            <person name="Sorensen J.L."/>
            <person name="Nielsen K.L."/>
            <person name="Sondergaard T.E."/>
        </authorList>
    </citation>
    <scope>NUCLEOTIDE SEQUENCE [LARGE SCALE GENOMIC DNA]</scope>
    <source>
        <strain evidence="3 4">AAU 773</strain>
    </source>
</reference>
<feature type="domain" description="Protein kinase" evidence="2">
    <location>
        <begin position="1"/>
        <end position="117"/>
    </location>
</feature>
<evidence type="ECO:0000313" key="3">
    <source>
        <dbReference type="EMBL" id="KAK8851843.1"/>
    </source>
</evidence>
<dbReference type="PROSITE" id="PS50011">
    <property type="entry name" value="PROTEIN_KINASE_DOM"/>
    <property type="match status" value="1"/>
</dbReference>
<evidence type="ECO:0000259" key="2">
    <source>
        <dbReference type="PROSITE" id="PS50011"/>
    </source>
</evidence>
<comment type="caution">
    <text evidence="3">The sequence shown here is derived from an EMBL/GenBank/DDBJ whole genome shotgun (WGS) entry which is preliminary data.</text>
</comment>
<evidence type="ECO:0000256" key="1">
    <source>
        <dbReference type="SAM" id="Phobius"/>
    </source>
</evidence>
<keyword evidence="1" id="KW-0472">Membrane</keyword>
<organism evidence="3 4">
    <name type="scientific">Apiospora arundinis</name>
    <dbReference type="NCBI Taxonomy" id="335852"/>
    <lineage>
        <taxon>Eukaryota</taxon>
        <taxon>Fungi</taxon>
        <taxon>Dikarya</taxon>
        <taxon>Ascomycota</taxon>
        <taxon>Pezizomycotina</taxon>
        <taxon>Sordariomycetes</taxon>
        <taxon>Xylariomycetidae</taxon>
        <taxon>Amphisphaeriales</taxon>
        <taxon>Apiosporaceae</taxon>
        <taxon>Apiospora</taxon>
    </lineage>
</organism>
<protein>
    <submittedName>
        <fullName evidence="3">Kinase-like domain-containing protein</fullName>
    </submittedName>
</protein>
<dbReference type="Proteomes" id="UP001390339">
    <property type="component" value="Unassembled WGS sequence"/>
</dbReference>
<keyword evidence="1" id="KW-1133">Transmembrane helix</keyword>
<dbReference type="Gene3D" id="1.10.510.10">
    <property type="entry name" value="Transferase(Phosphotransferase) domain 1"/>
    <property type="match status" value="1"/>
</dbReference>
<feature type="transmembrane region" description="Helical" evidence="1">
    <location>
        <begin position="12"/>
        <end position="32"/>
    </location>
</feature>
<proteinExistence type="predicted"/>